<sequence length="55" mass="5916">MNMSCSEEEETFRPEEGKPSAGGSEAFRPDPGSSVSKSLWGLLCPPVTFRGDPLN</sequence>
<evidence type="ECO:0000256" key="1">
    <source>
        <dbReference type="SAM" id="MobiDB-lite"/>
    </source>
</evidence>
<gene>
    <name evidence="2" type="ORF">FQA47_002552</name>
</gene>
<feature type="region of interest" description="Disordered" evidence="1">
    <location>
        <begin position="1"/>
        <end position="39"/>
    </location>
</feature>
<dbReference type="AlphaFoldDB" id="A0A834CEU7"/>
<feature type="compositionally biased region" description="Acidic residues" evidence="1">
    <location>
        <begin position="1"/>
        <end position="10"/>
    </location>
</feature>
<dbReference type="EMBL" id="WKFB01000339">
    <property type="protein sequence ID" value="KAF6726233.1"/>
    <property type="molecule type" value="Genomic_DNA"/>
</dbReference>
<dbReference type="Proteomes" id="UP000646548">
    <property type="component" value="Unassembled WGS sequence"/>
</dbReference>
<protein>
    <submittedName>
        <fullName evidence="2">Uncharacterized protein</fullName>
    </submittedName>
</protein>
<comment type="caution">
    <text evidence="2">The sequence shown here is derived from an EMBL/GenBank/DDBJ whole genome shotgun (WGS) entry which is preliminary data.</text>
</comment>
<name>A0A834CEU7_ORYME</name>
<organism evidence="2 3">
    <name type="scientific">Oryzias melastigma</name>
    <name type="common">Marine medaka</name>
    <dbReference type="NCBI Taxonomy" id="30732"/>
    <lineage>
        <taxon>Eukaryota</taxon>
        <taxon>Metazoa</taxon>
        <taxon>Chordata</taxon>
        <taxon>Craniata</taxon>
        <taxon>Vertebrata</taxon>
        <taxon>Euteleostomi</taxon>
        <taxon>Actinopterygii</taxon>
        <taxon>Neopterygii</taxon>
        <taxon>Teleostei</taxon>
        <taxon>Neoteleostei</taxon>
        <taxon>Acanthomorphata</taxon>
        <taxon>Ovalentaria</taxon>
        <taxon>Atherinomorphae</taxon>
        <taxon>Beloniformes</taxon>
        <taxon>Adrianichthyidae</taxon>
        <taxon>Oryziinae</taxon>
        <taxon>Oryzias</taxon>
    </lineage>
</organism>
<evidence type="ECO:0000313" key="2">
    <source>
        <dbReference type="EMBL" id="KAF6726233.1"/>
    </source>
</evidence>
<evidence type="ECO:0000313" key="3">
    <source>
        <dbReference type="Proteomes" id="UP000646548"/>
    </source>
</evidence>
<proteinExistence type="predicted"/>
<reference evidence="2" key="1">
    <citation type="journal article" name="BMC Genomics">
        <title>Long-read sequencing and de novo genome assembly of marine medaka (Oryzias melastigma).</title>
        <authorList>
            <person name="Liang P."/>
            <person name="Saqib H.S.A."/>
            <person name="Ni X."/>
            <person name="Shen Y."/>
        </authorList>
    </citation>
    <scope>NUCLEOTIDE SEQUENCE</scope>
    <source>
        <strain evidence="2">Bigg-433</strain>
    </source>
</reference>
<accession>A0A834CEU7</accession>